<gene>
    <name evidence="2" type="ORF">Salat_0669900</name>
</gene>
<dbReference type="EMBL" id="JACGWO010000002">
    <property type="protein sequence ID" value="KAK4435066.1"/>
    <property type="molecule type" value="Genomic_DNA"/>
</dbReference>
<reference evidence="2" key="1">
    <citation type="submission" date="2020-06" db="EMBL/GenBank/DDBJ databases">
        <authorList>
            <person name="Li T."/>
            <person name="Hu X."/>
            <person name="Zhang T."/>
            <person name="Song X."/>
            <person name="Zhang H."/>
            <person name="Dai N."/>
            <person name="Sheng W."/>
            <person name="Hou X."/>
            <person name="Wei L."/>
        </authorList>
    </citation>
    <scope>NUCLEOTIDE SEQUENCE</scope>
    <source>
        <strain evidence="2">3651</strain>
        <tissue evidence="2">Leaf</tissue>
    </source>
</reference>
<accession>A0AAE2CUH0</accession>
<evidence type="ECO:0000256" key="1">
    <source>
        <dbReference type="SAM" id="MobiDB-lite"/>
    </source>
</evidence>
<dbReference type="Proteomes" id="UP001293254">
    <property type="component" value="Unassembled WGS sequence"/>
</dbReference>
<sequence length="128" mass="13836">MRRLFLLAHSLTSSPAPTPAIVPLTTTTPLSTTTLMATANRNRTYLATYTAVHHQPSSRDVFVIGASSKDILPPAKNQPPPTDSLIVAPQPPPNPVVLPTKRTYSNVVQNNTVASLHFDPNRAAKKTF</sequence>
<proteinExistence type="predicted"/>
<feature type="region of interest" description="Disordered" evidence="1">
    <location>
        <begin position="72"/>
        <end position="94"/>
    </location>
</feature>
<evidence type="ECO:0000313" key="2">
    <source>
        <dbReference type="EMBL" id="KAK4435066.1"/>
    </source>
</evidence>
<name>A0AAE2CUH0_9LAMI</name>
<evidence type="ECO:0000313" key="3">
    <source>
        <dbReference type="Proteomes" id="UP001293254"/>
    </source>
</evidence>
<reference evidence="2" key="2">
    <citation type="journal article" date="2024" name="Plant">
        <title>Genomic evolution and insights into agronomic trait innovations of Sesamum species.</title>
        <authorList>
            <person name="Miao H."/>
            <person name="Wang L."/>
            <person name="Qu L."/>
            <person name="Liu H."/>
            <person name="Sun Y."/>
            <person name="Le M."/>
            <person name="Wang Q."/>
            <person name="Wei S."/>
            <person name="Zheng Y."/>
            <person name="Lin W."/>
            <person name="Duan Y."/>
            <person name="Cao H."/>
            <person name="Xiong S."/>
            <person name="Wang X."/>
            <person name="Wei L."/>
            <person name="Li C."/>
            <person name="Ma Q."/>
            <person name="Ju M."/>
            <person name="Zhao R."/>
            <person name="Li G."/>
            <person name="Mu C."/>
            <person name="Tian Q."/>
            <person name="Mei H."/>
            <person name="Zhang T."/>
            <person name="Gao T."/>
            <person name="Zhang H."/>
        </authorList>
    </citation>
    <scope>NUCLEOTIDE SEQUENCE</scope>
    <source>
        <strain evidence="2">3651</strain>
    </source>
</reference>
<organism evidence="2 3">
    <name type="scientific">Sesamum alatum</name>
    <dbReference type="NCBI Taxonomy" id="300844"/>
    <lineage>
        <taxon>Eukaryota</taxon>
        <taxon>Viridiplantae</taxon>
        <taxon>Streptophyta</taxon>
        <taxon>Embryophyta</taxon>
        <taxon>Tracheophyta</taxon>
        <taxon>Spermatophyta</taxon>
        <taxon>Magnoliopsida</taxon>
        <taxon>eudicotyledons</taxon>
        <taxon>Gunneridae</taxon>
        <taxon>Pentapetalae</taxon>
        <taxon>asterids</taxon>
        <taxon>lamiids</taxon>
        <taxon>Lamiales</taxon>
        <taxon>Pedaliaceae</taxon>
        <taxon>Sesamum</taxon>
    </lineage>
</organism>
<comment type="caution">
    <text evidence="2">The sequence shown here is derived from an EMBL/GenBank/DDBJ whole genome shotgun (WGS) entry which is preliminary data.</text>
</comment>
<protein>
    <submittedName>
        <fullName evidence="2">Uncharacterized protein</fullName>
    </submittedName>
</protein>
<keyword evidence="3" id="KW-1185">Reference proteome</keyword>
<dbReference type="AlphaFoldDB" id="A0AAE2CUH0"/>